<keyword evidence="2" id="KW-1185">Reference proteome</keyword>
<dbReference type="EMBL" id="CP006670">
    <property type="protein sequence ID" value="AGT34256.1"/>
    <property type="molecule type" value="Genomic_DNA"/>
</dbReference>
<protein>
    <submittedName>
        <fullName evidence="1">Uncharacterized protein</fullName>
    </submittedName>
</protein>
<proteinExistence type="predicted"/>
<evidence type="ECO:0000313" key="1">
    <source>
        <dbReference type="EMBL" id="AGT34256.1"/>
    </source>
</evidence>
<dbReference type="PaxDb" id="523849-OCC_13860"/>
<evidence type="ECO:0000313" key="2">
    <source>
        <dbReference type="Proteomes" id="UP000015502"/>
    </source>
</evidence>
<dbReference type="HOGENOM" id="CLU_2748399_0_0_2"/>
<reference evidence="1 2" key="1">
    <citation type="journal article" date="2012" name="J. Bacteriol.">
        <title>Genome sequence of the model hyperthermophilic archaeon Thermococcus litoralis NS-C.</title>
        <authorList>
            <person name="Gardner A.F."/>
            <person name="Kumar S."/>
            <person name="Perler F.B."/>
        </authorList>
    </citation>
    <scope>NUCLEOTIDE SEQUENCE [LARGE SCALE GENOMIC DNA]</scope>
    <source>
        <strain evidence="2">ATCC 51850 / DSM 5473 / JCM 8560 / NS-C</strain>
    </source>
</reference>
<name>S5ZIB4_THELN</name>
<dbReference type="Proteomes" id="UP000015502">
    <property type="component" value="Chromosome"/>
</dbReference>
<dbReference type="AlphaFoldDB" id="S5ZIB4"/>
<accession>S5ZIB4</accession>
<organism evidence="1 2">
    <name type="scientific">Thermococcus litoralis (strain ATCC 51850 / DSM 5473 / JCM 8560 / NS-C)</name>
    <dbReference type="NCBI Taxonomy" id="523849"/>
    <lineage>
        <taxon>Archaea</taxon>
        <taxon>Methanobacteriati</taxon>
        <taxon>Methanobacteriota</taxon>
        <taxon>Thermococci</taxon>
        <taxon>Thermococcales</taxon>
        <taxon>Thermococcaceae</taxon>
        <taxon>Thermococcus</taxon>
    </lineage>
</organism>
<sequence length="70" mass="8411">MLYDPKSLRGVLQQEPKERFKLYYTYTGDKDLVIIVDAKHIKSKLRLIVVTVFPQPARRRTKVREYERES</sequence>
<gene>
    <name evidence="1" type="ORF">OCC_13860</name>
</gene>
<dbReference type="KEGG" id="tlt:OCC_13860"/>